<dbReference type="AlphaFoldDB" id="A0A815N999"/>
<proteinExistence type="predicted"/>
<protein>
    <submittedName>
        <fullName evidence="1">Uncharacterized protein</fullName>
    </submittedName>
</protein>
<sequence>MSSKSTNEPMEEEDEPKCGATLNKKWIRRSVNNAKNKFQRGRQWFQSGEVHPISETQQSHNQTTVNTVVQGAAAASQASIATMKTVAIVTISAGVTYALSKCTSLQQRIASAISSTNPTTEAETVFIFDITVNIFKKINNDNDTGQSCIYS</sequence>
<evidence type="ECO:0000313" key="1">
    <source>
        <dbReference type="EMBL" id="CAF1435110.1"/>
    </source>
</evidence>
<evidence type="ECO:0000313" key="2">
    <source>
        <dbReference type="Proteomes" id="UP000663852"/>
    </source>
</evidence>
<dbReference type="Proteomes" id="UP000663852">
    <property type="component" value="Unassembled WGS sequence"/>
</dbReference>
<comment type="caution">
    <text evidence="1">The sequence shown here is derived from an EMBL/GenBank/DDBJ whole genome shotgun (WGS) entry which is preliminary data.</text>
</comment>
<dbReference type="EMBL" id="CAJNOJ010000402">
    <property type="protein sequence ID" value="CAF1435110.1"/>
    <property type="molecule type" value="Genomic_DNA"/>
</dbReference>
<organism evidence="1 2">
    <name type="scientific">Adineta ricciae</name>
    <name type="common">Rotifer</name>
    <dbReference type="NCBI Taxonomy" id="249248"/>
    <lineage>
        <taxon>Eukaryota</taxon>
        <taxon>Metazoa</taxon>
        <taxon>Spiralia</taxon>
        <taxon>Gnathifera</taxon>
        <taxon>Rotifera</taxon>
        <taxon>Eurotatoria</taxon>
        <taxon>Bdelloidea</taxon>
        <taxon>Adinetida</taxon>
        <taxon>Adinetidae</taxon>
        <taxon>Adineta</taxon>
    </lineage>
</organism>
<gene>
    <name evidence="1" type="ORF">EDS130_LOCUS38468</name>
</gene>
<name>A0A815N999_ADIRI</name>
<accession>A0A815N999</accession>
<reference evidence="1" key="1">
    <citation type="submission" date="2021-02" db="EMBL/GenBank/DDBJ databases">
        <authorList>
            <person name="Nowell W R."/>
        </authorList>
    </citation>
    <scope>NUCLEOTIDE SEQUENCE</scope>
</reference>